<dbReference type="Gene3D" id="3.30.559.10">
    <property type="entry name" value="Chloramphenicol acetyltransferase-like domain"/>
    <property type="match status" value="1"/>
</dbReference>
<keyword evidence="2" id="KW-1185">Reference proteome</keyword>
<protein>
    <submittedName>
        <fullName evidence="1">Uncharacterized protein</fullName>
    </submittedName>
</protein>
<dbReference type="EMBL" id="JAJTJA010000002">
    <property type="protein sequence ID" value="KAH8703890.1"/>
    <property type="molecule type" value="Genomic_DNA"/>
</dbReference>
<dbReference type="SUPFAM" id="SSF52777">
    <property type="entry name" value="CoA-dependent acyltransferases"/>
    <property type="match status" value="2"/>
</dbReference>
<evidence type="ECO:0000313" key="2">
    <source>
        <dbReference type="Proteomes" id="UP001201262"/>
    </source>
</evidence>
<proteinExistence type="predicted"/>
<sequence length="444" mass="49743">MSWQEIDPGRYERPFDTIERNFWDIAAFGSHLKKQHYLISSAVQFKNLPSVTAVKQAWMMFRHKHPQIAVVPDANRQQLVYTVPSPEDLDAWVQETLSIYADNESRSAEDLTAELSPCHLFMLHYLPSSRELLFRTPHWRTDGVGLIHLQHEFCSLLAQGPSGTPLVFDGSEISRFPPPMDKVTGIPLKVTPQMSQAADRQSCMPASFREALSSTSPAAPRRIGTHFTRDVSQQIITASKARGVTITTSVHAALVKAMLPHVTASDGRLIGFGSFDIRGLLPQPWNGVAGGAGLYLAGKPSSIEFTNMKEFTSIAGYLTTYYQRRDLQQLLESTADCVSQVGAILAAPPEVMLDAPGAAHPELSSLGVIEQRLPSRYTGATAILEIENWWLGVDIINRVLQMYVWTRDGQLHLTCHYNEAFYERDFIKRFLEEWEAVLVTELIF</sequence>
<dbReference type="PANTHER" id="PTHR42034:SF1">
    <property type="entry name" value="CONDENSATION DOMAIN-CONTAINING PROTEIN"/>
    <property type="match status" value="1"/>
</dbReference>
<gene>
    <name evidence="1" type="ORF">BGW36DRAFT_287589</name>
</gene>
<organism evidence="1 2">
    <name type="scientific">Talaromyces proteolyticus</name>
    <dbReference type="NCBI Taxonomy" id="1131652"/>
    <lineage>
        <taxon>Eukaryota</taxon>
        <taxon>Fungi</taxon>
        <taxon>Dikarya</taxon>
        <taxon>Ascomycota</taxon>
        <taxon>Pezizomycotina</taxon>
        <taxon>Eurotiomycetes</taxon>
        <taxon>Eurotiomycetidae</taxon>
        <taxon>Eurotiales</taxon>
        <taxon>Trichocomaceae</taxon>
        <taxon>Talaromyces</taxon>
        <taxon>Talaromyces sect. Bacilispori</taxon>
    </lineage>
</organism>
<dbReference type="Gene3D" id="3.30.559.30">
    <property type="entry name" value="Nonribosomal peptide synthetase, condensation domain"/>
    <property type="match status" value="1"/>
</dbReference>
<dbReference type="GeneID" id="70240804"/>
<dbReference type="PANTHER" id="PTHR42034">
    <property type="entry name" value="CHROMOSOME 7, WHOLE GENOME SHOTGUN SEQUENCE-RELATED"/>
    <property type="match status" value="1"/>
</dbReference>
<dbReference type="InterPro" id="IPR023213">
    <property type="entry name" value="CAT-like_dom_sf"/>
</dbReference>
<reference evidence="1" key="1">
    <citation type="submission" date="2021-12" db="EMBL/GenBank/DDBJ databases">
        <title>Convergent genome expansion in fungi linked to evolution of root-endophyte symbiosis.</title>
        <authorList>
            <consortium name="DOE Joint Genome Institute"/>
            <person name="Ke Y.-H."/>
            <person name="Bonito G."/>
            <person name="Liao H.-L."/>
            <person name="Looney B."/>
            <person name="Rojas-Flechas A."/>
            <person name="Nash J."/>
            <person name="Hameed K."/>
            <person name="Schadt C."/>
            <person name="Martin F."/>
            <person name="Crous P.W."/>
            <person name="Miettinen O."/>
            <person name="Magnuson J.K."/>
            <person name="Labbe J."/>
            <person name="Jacobson D."/>
            <person name="Doktycz M.J."/>
            <person name="Veneault-Fourrey C."/>
            <person name="Kuo A."/>
            <person name="Mondo S."/>
            <person name="Calhoun S."/>
            <person name="Riley R."/>
            <person name="Ohm R."/>
            <person name="LaButti K."/>
            <person name="Andreopoulos B."/>
            <person name="Pangilinan J."/>
            <person name="Nolan M."/>
            <person name="Tritt A."/>
            <person name="Clum A."/>
            <person name="Lipzen A."/>
            <person name="Daum C."/>
            <person name="Barry K."/>
            <person name="Grigoriev I.V."/>
            <person name="Vilgalys R."/>
        </authorList>
    </citation>
    <scope>NUCLEOTIDE SEQUENCE</scope>
    <source>
        <strain evidence="1">PMI_201</strain>
    </source>
</reference>
<dbReference type="RefSeq" id="XP_046076908.1">
    <property type="nucleotide sequence ID" value="XM_046210517.1"/>
</dbReference>
<comment type="caution">
    <text evidence="1">The sequence shown here is derived from an EMBL/GenBank/DDBJ whole genome shotgun (WGS) entry which is preliminary data.</text>
</comment>
<dbReference type="Proteomes" id="UP001201262">
    <property type="component" value="Unassembled WGS sequence"/>
</dbReference>
<accession>A0AAD4L1N1</accession>
<dbReference type="AlphaFoldDB" id="A0AAD4L1N1"/>
<evidence type="ECO:0000313" key="1">
    <source>
        <dbReference type="EMBL" id="KAH8703890.1"/>
    </source>
</evidence>
<name>A0AAD4L1N1_9EURO</name>